<organism evidence="1 2">
    <name type="scientific">Protopolystoma xenopodis</name>
    <dbReference type="NCBI Taxonomy" id="117903"/>
    <lineage>
        <taxon>Eukaryota</taxon>
        <taxon>Metazoa</taxon>
        <taxon>Spiralia</taxon>
        <taxon>Lophotrochozoa</taxon>
        <taxon>Platyhelminthes</taxon>
        <taxon>Monogenea</taxon>
        <taxon>Polyopisthocotylea</taxon>
        <taxon>Polystomatidea</taxon>
        <taxon>Polystomatidae</taxon>
        <taxon>Protopolystoma</taxon>
    </lineage>
</organism>
<keyword evidence="2" id="KW-1185">Reference proteome</keyword>
<name>A0A3S5CPG7_9PLAT</name>
<dbReference type="Gene3D" id="2.60.40.60">
    <property type="entry name" value="Cadherins"/>
    <property type="match status" value="1"/>
</dbReference>
<evidence type="ECO:0000313" key="2">
    <source>
        <dbReference type="Proteomes" id="UP000784294"/>
    </source>
</evidence>
<reference evidence="1" key="1">
    <citation type="submission" date="2018-11" db="EMBL/GenBank/DDBJ databases">
        <authorList>
            <consortium name="Pathogen Informatics"/>
        </authorList>
    </citation>
    <scope>NUCLEOTIDE SEQUENCE</scope>
</reference>
<dbReference type="Proteomes" id="UP000784294">
    <property type="component" value="Unassembled WGS sequence"/>
</dbReference>
<sequence>MNRPLLPLLQTTSRFMSTIYKPSSVISTGLVETPHSGGSNAMASSSEVNSTPLLGLDTWPRIYRFTVSAEDAGRPVSRSNHTEVIVRLAPEPGGVDLACPRFRLDLSDYSTSAEGITGKLQGVVLRLMVMENRAPGFVIATLSRLIEPLSSGAENLSPRHFRLLRTSTYTKPGQPGLSSWPADDLFMVTPNTGLLVTRIHLDRERHGELHQMVIEVLGEDGIRAQVADRLIVEAKIELLDMQ</sequence>
<dbReference type="AlphaFoldDB" id="A0A3S5CPG7"/>
<accession>A0A3S5CPG7</accession>
<dbReference type="OrthoDB" id="6252479at2759"/>
<dbReference type="CDD" id="cd11304">
    <property type="entry name" value="Cadherin_repeat"/>
    <property type="match status" value="1"/>
</dbReference>
<dbReference type="EMBL" id="CAAALY010255305">
    <property type="protein sequence ID" value="VEL37545.1"/>
    <property type="molecule type" value="Genomic_DNA"/>
</dbReference>
<evidence type="ECO:0000313" key="1">
    <source>
        <dbReference type="EMBL" id="VEL37545.1"/>
    </source>
</evidence>
<gene>
    <name evidence="1" type="ORF">PXEA_LOCUS30985</name>
</gene>
<evidence type="ECO:0008006" key="3">
    <source>
        <dbReference type="Google" id="ProtNLM"/>
    </source>
</evidence>
<protein>
    <recommendedName>
        <fullName evidence="3">Cadherin domain-containing protein</fullName>
    </recommendedName>
</protein>
<proteinExistence type="predicted"/>
<comment type="caution">
    <text evidence="1">The sequence shown here is derived from an EMBL/GenBank/DDBJ whole genome shotgun (WGS) entry which is preliminary data.</text>
</comment>